<evidence type="ECO:0000313" key="2">
    <source>
        <dbReference type="EMBL" id="KAJ5318360.1"/>
    </source>
</evidence>
<evidence type="ECO:0000256" key="1">
    <source>
        <dbReference type="SAM" id="MobiDB-lite"/>
    </source>
</evidence>
<dbReference type="Proteomes" id="UP001147746">
    <property type="component" value="Unassembled WGS sequence"/>
</dbReference>
<protein>
    <submittedName>
        <fullName evidence="3">Uncharacterized protein</fullName>
    </submittedName>
</protein>
<evidence type="ECO:0000313" key="4">
    <source>
        <dbReference type="Proteomes" id="UP001147746"/>
    </source>
</evidence>
<keyword evidence="4" id="KW-1185">Reference proteome</keyword>
<organism evidence="3 4">
    <name type="scientific">Penicillium atrosanguineum</name>
    <dbReference type="NCBI Taxonomy" id="1132637"/>
    <lineage>
        <taxon>Eukaryota</taxon>
        <taxon>Fungi</taxon>
        <taxon>Dikarya</taxon>
        <taxon>Ascomycota</taxon>
        <taxon>Pezizomycotina</taxon>
        <taxon>Eurotiomycetes</taxon>
        <taxon>Eurotiomycetidae</taxon>
        <taxon>Eurotiales</taxon>
        <taxon>Aspergillaceae</taxon>
        <taxon>Penicillium</taxon>
    </lineage>
</organism>
<dbReference type="EMBL" id="JAPZBO010000004">
    <property type="protein sequence ID" value="KAJ5318360.1"/>
    <property type="molecule type" value="Genomic_DNA"/>
</dbReference>
<proteinExistence type="predicted"/>
<evidence type="ECO:0000313" key="3">
    <source>
        <dbReference type="EMBL" id="KAJ5318471.1"/>
    </source>
</evidence>
<gene>
    <name evidence="2" type="ORF">N7476_004780</name>
    <name evidence="3" type="ORF">N7476_004891</name>
</gene>
<name>A0A9W9PYE6_9EURO</name>
<sequence>MQSGRKGSKPEVSNPSIFSEQNADYAFQSLTESEKRHFSAYGKWPIEKSNNAKGQTLFKMGELSCQKAIDDVNQTRTSHLLQDSTSDSTSNAYVPIPAASNINEHAIEDLHRKSSYQSFPLFQSAEIDEFANEGDSEKKGN</sequence>
<feature type="region of interest" description="Disordered" evidence="1">
    <location>
        <begin position="1"/>
        <end position="20"/>
    </location>
</feature>
<dbReference type="AlphaFoldDB" id="A0A9W9PYE6"/>
<reference evidence="3" key="2">
    <citation type="journal article" date="2023" name="IMA Fungus">
        <title>Comparative genomic study of the Penicillium genus elucidates a diverse pangenome and 15 lateral gene transfer events.</title>
        <authorList>
            <person name="Petersen C."/>
            <person name="Sorensen T."/>
            <person name="Nielsen M.R."/>
            <person name="Sondergaard T.E."/>
            <person name="Sorensen J.L."/>
            <person name="Fitzpatrick D.A."/>
            <person name="Frisvad J.C."/>
            <person name="Nielsen K.L."/>
        </authorList>
    </citation>
    <scope>NUCLEOTIDE SEQUENCE</scope>
    <source>
        <strain evidence="3">IBT 21472</strain>
    </source>
</reference>
<reference evidence="3" key="1">
    <citation type="submission" date="2022-12" db="EMBL/GenBank/DDBJ databases">
        <authorList>
            <person name="Petersen C."/>
        </authorList>
    </citation>
    <scope>NUCLEOTIDE SEQUENCE</scope>
    <source>
        <strain evidence="3">IBT 21472</strain>
    </source>
</reference>
<accession>A0A9W9PYE6</accession>
<comment type="caution">
    <text evidence="3">The sequence shown here is derived from an EMBL/GenBank/DDBJ whole genome shotgun (WGS) entry which is preliminary data.</text>
</comment>
<dbReference type="EMBL" id="JAPZBO010000004">
    <property type="protein sequence ID" value="KAJ5318471.1"/>
    <property type="molecule type" value="Genomic_DNA"/>
</dbReference>